<dbReference type="EMBL" id="KN831968">
    <property type="protein sequence ID" value="KIO05164.1"/>
    <property type="molecule type" value="Genomic_DNA"/>
</dbReference>
<protein>
    <submittedName>
        <fullName evidence="1">Uncharacterized protein</fullName>
    </submittedName>
</protein>
<dbReference type="AlphaFoldDB" id="A0A0C3PBT5"/>
<name>A0A0C3PBT5_PISTI</name>
<dbReference type="InParanoid" id="A0A0C3PBT5"/>
<proteinExistence type="predicted"/>
<keyword evidence="2" id="KW-1185">Reference proteome</keyword>
<dbReference type="HOGENOM" id="CLU_2923635_0_0_1"/>
<gene>
    <name evidence="1" type="ORF">M404DRAFT_534504</name>
</gene>
<evidence type="ECO:0000313" key="1">
    <source>
        <dbReference type="EMBL" id="KIO05164.1"/>
    </source>
</evidence>
<reference evidence="1 2" key="1">
    <citation type="submission" date="2014-04" db="EMBL/GenBank/DDBJ databases">
        <authorList>
            <consortium name="DOE Joint Genome Institute"/>
            <person name="Kuo A."/>
            <person name="Kohler A."/>
            <person name="Costa M.D."/>
            <person name="Nagy L.G."/>
            <person name="Floudas D."/>
            <person name="Copeland A."/>
            <person name="Barry K.W."/>
            <person name="Cichocki N."/>
            <person name="Veneault-Fourrey C."/>
            <person name="LaButti K."/>
            <person name="Lindquist E.A."/>
            <person name="Lipzen A."/>
            <person name="Lundell T."/>
            <person name="Morin E."/>
            <person name="Murat C."/>
            <person name="Sun H."/>
            <person name="Tunlid A."/>
            <person name="Henrissat B."/>
            <person name="Grigoriev I.V."/>
            <person name="Hibbett D.S."/>
            <person name="Martin F."/>
            <person name="Nordberg H.P."/>
            <person name="Cantor M.N."/>
            <person name="Hua S.X."/>
        </authorList>
    </citation>
    <scope>NUCLEOTIDE SEQUENCE [LARGE SCALE GENOMIC DNA]</scope>
    <source>
        <strain evidence="1 2">Marx 270</strain>
    </source>
</reference>
<evidence type="ECO:0000313" key="2">
    <source>
        <dbReference type="Proteomes" id="UP000054217"/>
    </source>
</evidence>
<sequence>MRSRIVRLCEDTEGKVALGSARRLFDLGICILLYLPRGLWTPPSRLQYAHPQDQSIVQSLD</sequence>
<reference evidence="2" key="2">
    <citation type="submission" date="2015-01" db="EMBL/GenBank/DDBJ databases">
        <title>Evolutionary Origins and Diversification of the Mycorrhizal Mutualists.</title>
        <authorList>
            <consortium name="DOE Joint Genome Institute"/>
            <consortium name="Mycorrhizal Genomics Consortium"/>
            <person name="Kohler A."/>
            <person name="Kuo A."/>
            <person name="Nagy L.G."/>
            <person name="Floudas D."/>
            <person name="Copeland A."/>
            <person name="Barry K.W."/>
            <person name="Cichocki N."/>
            <person name="Veneault-Fourrey C."/>
            <person name="LaButti K."/>
            <person name="Lindquist E.A."/>
            <person name="Lipzen A."/>
            <person name="Lundell T."/>
            <person name="Morin E."/>
            <person name="Murat C."/>
            <person name="Riley R."/>
            <person name="Ohm R."/>
            <person name="Sun H."/>
            <person name="Tunlid A."/>
            <person name="Henrissat B."/>
            <person name="Grigoriev I.V."/>
            <person name="Hibbett D.S."/>
            <person name="Martin F."/>
        </authorList>
    </citation>
    <scope>NUCLEOTIDE SEQUENCE [LARGE SCALE GENOMIC DNA]</scope>
    <source>
        <strain evidence="2">Marx 270</strain>
    </source>
</reference>
<organism evidence="1 2">
    <name type="scientific">Pisolithus tinctorius Marx 270</name>
    <dbReference type="NCBI Taxonomy" id="870435"/>
    <lineage>
        <taxon>Eukaryota</taxon>
        <taxon>Fungi</taxon>
        <taxon>Dikarya</taxon>
        <taxon>Basidiomycota</taxon>
        <taxon>Agaricomycotina</taxon>
        <taxon>Agaricomycetes</taxon>
        <taxon>Agaricomycetidae</taxon>
        <taxon>Boletales</taxon>
        <taxon>Sclerodermatineae</taxon>
        <taxon>Pisolithaceae</taxon>
        <taxon>Pisolithus</taxon>
    </lineage>
</organism>
<dbReference type="Proteomes" id="UP000054217">
    <property type="component" value="Unassembled WGS sequence"/>
</dbReference>
<accession>A0A0C3PBT5</accession>